<organism evidence="2 5">
    <name type="scientific">Didymodactylos carnosus</name>
    <dbReference type="NCBI Taxonomy" id="1234261"/>
    <lineage>
        <taxon>Eukaryota</taxon>
        <taxon>Metazoa</taxon>
        <taxon>Spiralia</taxon>
        <taxon>Gnathifera</taxon>
        <taxon>Rotifera</taxon>
        <taxon>Eurotatoria</taxon>
        <taxon>Bdelloidea</taxon>
        <taxon>Philodinida</taxon>
        <taxon>Philodinidae</taxon>
        <taxon>Didymodactylos</taxon>
    </lineage>
</organism>
<evidence type="ECO:0000313" key="2">
    <source>
        <dbReference type="EMBL" id="CAF1208660.1"/>
    </source>
</evidence>
<evidence type="ECO:0000313" key="5">
    <source>
        <dbReference type="Proteomes" id="UP000663829"/>
    </source>
</evidence>
<sequence length="91" mass="10599">MKPLSSNYIDNQRYFDHSIVAIYTKNVKETEILFDNIEAIDGIWSIIKIPNLMRRAPDIENCRLVATGRPVELSFDGFTSERFRFLSEATR</sequence>
<name>A0A814WY61_9BILA</name>
<evidence type="ECO:0000313" key="4">
    <source>
        <dbReference type="EMBL" id="CAF3972847.1"/>
    </source>
</evidence>
<dbReference type="EMBL" id="CAJNOK010006872">
    <property type="protein sequence ID" value="CAF1016987.1"/>
    <property type="molecule type" value="Genomic_DNA"/>
</dbReference>
<protein>
    <submittedName>
        <fullName evidence="2">Uncharacterized protein</fullName>
    </submittedName>
</protein>
<keyword evidence="5" id="KW-1185">Reference proteome</keyword>
<dbReference type="EMBL" id="CAJNOQ010008858">
    <property type="protein sequence ID" value="CAF1208660.1"/>
    <property type="molecule type" value="Genomic_DNA"/>
</dbReference>
<dbReference type="EMBL" id="CAJOBA010006881">
    <property type="protein sequence ID" value="CAF3786053.1"/>
    <property type="molecule type" value="Genomic_DNA"/>
</dbReference>
<accession>A0A814WY61</accession>
<gene>
    <name evidence="2" type="ORF">GPM918_LOCUS24096</name>
    <name evidence="1" type="ORF">OVA965_LOCUS15332</name>
    <name evidence="4" type="ORF">SRO942_LOCUS24096</name>
    <name evidence="3" type="ORF">TMI583_LOCUS15338</name>
</gene>
<dbReference type="Proteomes" id="UP000681722">
    <property type="component" value="Unassembled WGS sequence"/>
</dbReference>
<evidence type="ECO:0000313" key="1">
    <source>
        <dbReference type="EMBL" id="CAF1016987.1"/>
    </source>
</evidence>
<reference evidence="2" key="1">
    <citation type="submission" date="2021-02" db="EMBL/GenBank/DDBJ databases">
        <authorList>
            <person name="Nowell W R."/>
        </authorList>
    </citation>
    <scope>NUCLEOTIDE SEQUENCE</scope>
</reference>
<comment type="caution">
    <text evidence="2">The sequence shown here is derived from an EMBL/GenBank/DDBJ whole genome shotgun (WGS) entry which is preliminary data.</text>
</comment>
<dbReference type="Proteomes" id="UP000677228">
    <property type="component" value="Unassembled WGS sequence"/>
</dbReference>
<dbReference type="EMBL" id="CAJOBC010008860">
    <property type="protein sequence ID" value="CAF3972847.1"/>
    <property type="molecule type" value="Genomic_DNA"/>
</dbReference>
<evidence type="ECO:0000313" key="3">
    <source>
        <dbReference type="EMBL" id="CAF3786053.1"/>
    </source>
</evidence>
<dbReference type="Proteomes" id="UP000682733">
    <property type="component" value="Unassembled WGS sequence"/>
</dbReference>
<proteinExistence type="predicted"/>
<dbReference type="AlphaFoldDB" id="A0A814WY61"/>
<dbReference type="Proteomes" id="UP000663829">
    <property type="component" value="Unassembled WGS sequence"/>
</dbReference>